<feature type="compositionally biased region" description="Basic residues" evidence="1">
    <location>
        <begin position="248"/>
        <end position="257"/>
    </location>
</feature>
<evidence type="ECO:0000313" key="4">
    <source>
        <dbReference type="EMBL" id="RZC82059.1"/>
    </source>
</evidence>
<evidence type="ECO:0000256" key="1">
    <source>
        <dbReference type="SAM" id="MobiDB-lite"/>
    </source>
</evidence>
<feature type="region of interest" description="Disordered" evidence="1">
    <location>
        <begin position="239"/>
        <end position="276"/>
    </location>
</feature>
<feature type="domain" description="DUF2828" evidence="2">
    <location>
        <begin position="105"/>
        <end position="488"/>
    </location>
</feature>
<dbReference type="Gramene" id="RZC82059">
    <property type="protein sequence ID" value="RZC82059"/>
    <property type="gene ID" value="C5167_044639"/>
</dbReference>
<dbReference type="InterPro" id="IPR036465">
    <property type="entry name" value="vWFA_dom_sf"/>
</dbReference>
<dbReference type="PANTHER" id="PTHR31373:SF27">
    <property type="entry name" value="TROVE DOMAIN-CONTAINING PROTEIN"/>
    <property type="match status" value="1"/>
</dbReference>
<feature type="compositionally biased region" description="Pro residues" evidence="1">
    <location>
        <begin position="29"/>
        <end position="38"/>
    </location>
</feature>
<feature type="region of interest" description="Disordered" evidence="1">
    <location>
        <begin position="1"/>
        <end position="110"/>
    </location>
</feature>
<dbReference type="Gene3D" id="3.40.50.410">
    <property type="entry name" value="von Willebrand factor, type A domain"/>
    <property type="match status" value="1"/>
</dbReference>
<dbReference type="InterPro" id="IPR056690">
    <property type="entry name" value="DUF7788"/>
</dbReference>
<dbReference type="Proteomes" id="UP000316621">
    <property type="component" value="Chromosome 10"/>
</dbReference>
<name>A0A4Y7LCZ5_PAPSO</name>
<dbReference type="SUPFAM" id="SSF53300">
    <property type="entry name" value="vWA-like"/>
    <property type="match status" value="1"/>
</dbReference>
<dbReference type="Pfam" id="PF11443">
    <property type="entry name" value="DUF2828"/>
    <property type="match status" value="1"/>
</dbReference>
<dbReference type="PIRSF" id="PIRSF015417">
    <property type="entry name" value="T31B5_30_vWA"/>
    <property type="match status" value="1"/>
</dbReference>
<evidence type="ECO:0000259" key="2">
    <source>
        <dbReference type="Pfam" id="PF11443"/>
    </source>
</evidence>
<dbReference type="AlphaFoldDB" id="A0A4Y7LCZ5"/>
<dbReference type="InterPro" id="IPR058580">
    <property type="entry name" value="DUF2828"/>
</dbReference>
<dbReference type="InterPro" id="IPR011205">
    <property type="entry name" value="UCP015417_vWA"/>
</dbReference>
<feature type="compositionally biased region" description="Pro residues" evidence="1">
    <location>
        <begin position="87"/>
        <end position="99"/>
    </location>
</feature>
<keyword evidence="5" id="KW-1185">Reference proteome</keyword>
<dbReference type="OMA" id="HIVPNTP"/>
<organism evidence="4 5">
    <name type="scientific">Papaver somniferum</name>
    <name type="common">Opium poppy</name>
    <dbReference type="NCBI Taxonomy" id="3469"/>
    <lineage>
        <taxon>Eukaryota</taxon>
        <taxon>Viridiplantae</taxon>
        <taxon>Streptophyta</taxon>
        <taxon>Embryophyta</taxon>
        <taxon>Tracheophyta</taxon>
        <taxon>Spermatophyta</taxon>
        <taxon>Magnoliopsida</taxon>
        <taxon>Ranunculales</taxon>
        <taxon>Papaveraceae</taxon>
        <taxon>Papaveroideae</taxon>
        <taxon>Papaver</taxon>
    </lineage>
</organism>
<feature type="domain" description="DUF7788" evidence="3">
    <location>
        <begin position="490"/>
        <end position="683"/>
    </location>
</feature>
<gene>
    <name evidence="4" type="ORF">C5167_044639</name>
</gene>
<reference evidence="4 5" key="1">
    <citation type="journal article" date="2018" name="Science">
        <title>The opium poppy genome and morphinan production.</title>
        <authorList>
            <person name="Guo L."/>
            <person name="Winzer T."/>
            <person name="Yang X."/>
            <person name="Li Y."/>
            <person name="Ning Z."/>
            <person name="He Z."/>
            <person name="Teodor R."/>
            <person name="Lu Y."/>
            <person name="Bowser T.A."/>
            <person name="Graham I.A."/>
            <person name="Ye K."/>
        </authorList>
    </citation>
    <scope>NUCLEOTIDE SEQUENCE [LARGE SCALE GENOMIC DNA]</scope>
    <source>
        <strain evidence="5">cv. HN1</strain>
        <tissue evidence="4">Leaves</tissue>
    </source>
</reference>
<evidence type="ECO:0000313" key="5">
    <source>
        <dbReference type="Proteomes" id="UP000316621"/>
    </source>
</evidence>
<dbReference type="EMBL" id="CM010724">
    <property type="protein sequence ID" value="RZC82059.1"/>
    <property type="molecule type" value="Genomic_DNA"/>
</dbReference>
<dbReference type="PANTHER" id="PTHR31373">
    <property type="entry name" value="OS06G0652100 PROTEIN"/>
    <property type="match status" value="1"/>
</dbReference>
<feature type="compositionally biased region" description="Polar residues" evidence="1">
    <location>
        <begin position="46"/>
        <end position="57"/>
    </location>
</feature>
<evidence type="ECO:0008006" key="6">
    <source>
        <dbReference type="Google" id="ProtNLM"/>
    </source>
</evidence>
<feature type="compositionally biased region" description="Low complexity" evidence="1">
    <location>
        <begin position="1"/>
        <end position="14"/>
    </location>
</feature>
<sequence length="706" mass="80246">MAVSADSSSSTSVSQFQLIGPPSIHRQPSPSPPPPSPPKQNDDDNSQFSKPDESTTIPNSNSSPKPDDPTFIDLMVSNFNNLKTDSPPSPPQPQPPPPYHLRGLTENGSATYISSDNPLLDFFFHVVPDTPHESVNQRLESAWNFDPLKALKLICNLRGVRGTGKSDKEGFYASALWLHKNHPKTLGSNLKAMADFGYFKDLPEILFRLQEGIEIRRELKSQWMIQKYSYPVDEETGKRIYKNPKQVKDRKKGKRGKGRSDSEEEKPEKKKSRKERGIELSKRAFDRYVNDTEYRNLHDRISEIFAEFLISDLKHLNSGEINKISLASKWCPSLDSSFDKSTLLCESIARRIYPRSSCPEYEGVEEGHYAFKIRNRLRKEYLVPLRKVLELPEVYMSCKMWESLPYNRVSSVAMKKYKGLFEEHDKERFNQYLESVKKGETKIAAGALLPHEIIASLDDEDEDKDADCNVAELQWRRMVDDLSKIGKLSDCLAIADVSGSMSGTPMDVAVALGLLVSELSQSPWKGQLITFSEDPELHKIEGDNLRSKTEFIRNMAWGGSTDFQKVFDQILQVAVDGKLKEDQMIKRLFVFSDMEFNEAAGKYSYSYEDQAVLDPTKEWETDYQVIQNKFREKGYNNVPEIVFWNLRDSRATPVLGQQKGVAMLSGFSKNLLTLFLEGSDLSDFTPIKVMEKAISGEEYSKLVVVD</sequence>
<proteinExistence type="predicted"/>
<accession>A0A4Y7LCZ5</accession>
<protein>
    <recommendedName>
        <fullName evidence="6">DUF2828 domain-containing protein</fullName>
    </recommendedName>
</protein>
<dbReference type="OrthoDB" id="1149618at2759"/>
<evidence type="ECO:0000259" key="3">
    <source>
        <dbReference type="Pfam" id="PF25043"/>
    </source>
</evidence>
<dbReference type="Pfam" id="PF25043">
    <property type="entry name" value="DUF7788"/>
    <property type="match status" value="1"/>
</dbReference>
<dbReference type="CDD" id="cd00198">
    <property type="entry name" value="vWFA"/>
    <property type="match status" value="1"/>
</dbReference>